<dbReference type="PROSITE" id="PS52016">
    <property type="entry name" value="TONB_DEPENDENT_REC_3"/>
    <property type="match status" value="1"/>
</dbReference>
<dbReference type="NCBIfam" id="TIGR04056">
    <property type="entry name" value="OMP_RagA_SusC"/>
    <property type="match status" value="1"/>
</dbReference>
<dbReference type="SUPFAM" id="SSF56935">
    <property type="entry name" value="Porins"/>
    <property type="match status" value="1"/>
</dbReference>
<dbReference type="Gene3D" id="2.40.170.20">
    <property type="entry name" value="TonB-dependent receptor, beta-barrel domain"/>
    <property type="match status" value="1"/>
</dbReference>
<feature type="signal peptide" evidence="8">
    <location>
        <begin position="1"/>
        <end position="29"/>
    </location>
</feature>
<evidence type="ECO:0000256" key="2">
    <source>
        <dbReference type="ARBA" id="ARBA00022448"/>
    </source>
</evidence>
<dbReference type="InterPro" id="IPR037066">
    <property type="entry name" value="Plug_dom_sf"/>
</dbReference>
<dbReference type="AlphaFoldDB" id="A0AA37MJH2"/>
<dbReference type="InterPro" id="IPR036942">
    <property type="entry name" value="Beta-barrel_TonB_sf"/>
</dbReference>
<dbReference type="Pfam" id="PF07715">
    <property type="entry name" value="Plug"/>
    <property type="match status" value="1"/>
</dbReference>
<accession>A0AA37MJH2</accession>
<dbReference type="NCBIfam" id="TIGR04057">
    <property type="entry name" value="SusC_RagA_signa"/>
    <property type="match status" value="1"/>
</dbReference>
<keyword evidence="6 7" id="KW-0998">Cell outer membrane</keyword>
<dbReference type="Gene3D" id="2.60.40.1120">
    <property type="entry name" value="Carboxypeptidase-like, regulatory domain"/>
    <property type="match status" value="1"/>
</dbReference>
<evidence type="ECO:0000256" key="4">
    <source>
        <dbReference type="ARBA" id="ARBA00022692"/>
    </source>
</evidence>
<dbReference type="RefSeq" id="WP_074803020.1">
    <property type="nucleotide sequence ID" value="NZ_BPTR01000001.1"/>
</dbReference>
<evidence type="ECO:0000256" key="5">
    <source>
        <dbReference type="ARBA" id="ARBA00023136"/>
    </source>
</evidence>
<proteinExistence type="inferred from homology"/>
<dbReference type="GO" id="GO:0009279">
    <property type="term" value="C:cell outer membrane"/>
    <property type="evidence" value="ECO:0007669"/>
    <property type="project" value="UniProtKB-SubCell"/>
</dbReference>
<keyword evidence="2 7" id="KW-0813">Transport</keyword>
<sequence>MEFKVKKLQQLKRDLILLTGLLVQLSAWAQDIIGTVRDAHTGEPIIGAVVSVKGKSANKLTSVTDIDGKFRLKVDNTPTVLLISYTGYNPEEVDVYELTNEGIDVNLSENLNHLQEVVVVGYGQQKKSDLTGALTQINSETLTERPVQNVLQALQGKAPGVQVSSNNRPGELGSVLIRGSRSLLADNAPLYVVDGIPFTAGSLSDIAPSDIESIEILKDASATAIYGSRGANGVILVNTKKGAKGKVTINYDGTFSWSTLHSLTDWMSAGELLDYKRQAAITGGTYNGSYGTAPDPDRDKVLFIGTEEWCDRVIKSGYQYDANGNVVLRDATEAEKAAGYADQVPVYDSSKLLNTDWADLATRTAFSQNHQVSLSAGSDKSKLYISLGYLDQQVPMKDQDYTRVTANVNGSIQATQWLNVGLNLNAAYSLKNYGIVQNSSNSVAKDSYGLALNTLPWVPAYNEDGSYLIGSTSGSAGHNILSDIDESENEYRYYATNLSSYAELDFGHIYAPLQGLKWRTNFGAQFRSSRYGSYYGENWSNPYEIVSTAAGVAYNQHSESLSWTLENLIFYEKDITPDHHIGLTLLQSAERYRTESLNVRAYGTVYPTAKWYDVGDSDDQQTTYGSSYTNWTRASYMARLNYAFKNRYLLTLTGRKDGASVLAEGNKWDFFPSAAFAWKASEESFLRDVKWLDQLKLRAGYGVTGNSSVSAYSTSGSVTSEFASIPFGIGGNVSNTTGAKPDVMPNYNLKWERTSSFNLGVDFSVFRGRLNGSIDFYTSRTSDVIMNRSIPVITGYAQIRSNVGETQNRGFELALSSTNIQTRNFTWQTDLSFSTNHEEIVSLVNGKEDMAANNWFIGEALNVYYDYKYDRIWQNTEEDALLRAAYSANGLTFLAGQYKIKDQPLILVDENTAGAKSFTYNGTTYYYENNGFGTFDEDDKVVYNKSPKWEAGLTNTFKYKNWTLSTYIYGRFGGWYYGLTQTIGRRVENDTWSETNTDAAFAQPTTATRTTDYDYVRNYSRSDMVLVKNIGLSYTFKRRQLRSLGLGSAEVYAQVLNPFIFGGELVKAGINPDDVTGWTSSNHIGGQTNNTAITKSFVLGVKLGF</sequence>
<evidence type="ECO:0000256" key="6">
    <source>
        <dbReference type="ARBA" id="ARBA00023237"/>
    </source>
</evidence>
<feature type="domain" description="TonB-dependent receptor plug" evidence="9">
    <location>
        <begin position="127"/>
        <end position="234"/>
    </location>
</feature>
<reference evidence="10" key="1">
    <citation type="submission" date="2021-08" db="EMBL/GenBank/DDBJ databases">
        <title>Prevotella lacticifex sp. nov., isolated from rumen of cow.</title>
        <authorList>
            <person name="Shinkai T."/>
            <person name="Ikeyama N."/>
            <person name="Kumagai M."/>
            <person name="Ohmori H."/>
            <person name="Sakamoto M."/>
            <person name="Ohkuma M."/>
            <person name="Mitsumori M."/>
        </authorList>
    </citation>
    <scope>NUCLEOTIDE SEQUENCE</scope>
    <source>
        <strain evidence="10">DSM 11371</strain>
    </source>
</reference>
<name>A0AA37MJH2_SEGBR</name>
<evidence type="ECO:0000256" key="7">
    <source>
        <dbReference type="PROSITE-ProRule" id="PRU01360"/>
    </source>
</evidence>
<dbReference type="InterPro" id="IPR023996">
    <property type="entry name" value="TonB-dep_OMP_SusC/RagA"/>
</dbReference>
<evidence type="ECO:0000256" key="1">
    <source>
        <dbReference type="ARBA" id="ARBA00004571"/>
    </source>
</evidence>
<keyword evidence="5 7" id="KW-0472">Membrane</keyword>
<dbReference type="SUPFAM" id="SSF49464">
    <property type="entry name" value="Carboxypeptidase regulatory domain-like"/>
    <property type="match status" value="1"/>
</dbReference>
<keyword evidence="3 7" id="KW-1134">Transmembrane beta strand</keyword>
<keyword evidence="4 7" id="KW-0812">Transmembrane</keyword>
<evidence type="ECO:0000256" key="8">
    <source>
        <dbReference type="SAM" id="SignalP"/>
    </source>
</evidence>
<evidence type="ECO:0000313" key="10">
    <source>
        <dbReference type="EMBL" id="GJG28586.1"/>
    </source>
</evidence>
<dbReference type="Proteomes" id="UP000887043">
    <property type="component" value="Unassembled WGS sequence"/>
</dbReference>
<dbReference type="InterPro" id="IPR023997">
    <property type="entry name" value="TonB-dep_OMP_SusC/RagA_CS"/>
</dbReference>
<comment type="subcellular location">
    <subcellularLocation>
        <location evidence="1 7">Cell outer membrane</location>
        <topology evidence="1 7">Multi-pass membrane protein</topology>
    </subcellularLocation>
</comment>
<evidence type="ECO:0000259" key="9">
    <source>
        <dbReference type="Pfam" id="PF07715"/>
    </source>
</evidence>
<comment type="similarity">
    <text evidence="7">Belongs to the TonB-dependent receptor family.</text>
</comment>
<feature type="chain" id="PRO_5041390810" evidence="8">
    <location>
        <begin position="30"/>
        <end position="1105"/>
    </location>
</feature>
<keyword evidence="8" id="KW-0732">Signal</keyword>
<gene>
    <name evidence="10" type="ORF">PRRU23_22860</name>
</gene>
<evidence type="ECO:0000313" key="11">
    <source>
        <dbReference type="Proteomes" id="UP000887043"/>
    </source>
</evidence>
<dbReference type="Pfam" id="PF13715">
    <property type="entry name" value="CarbopepD_reg_2"/>
    <property type="match status" value="1"/>
</dbReference>
<comment type="caution">
    <text evidence="10">The sequence shown here is derived from an EMBL/GenBank/DDBJ whole genome shotgun (WGS) entry which is preliminary data.</text>
</comment>
<organism evidence="10 11">
    <name type="scientific">Segatella bryantii</name>
    <name type="common">Prevotella bryantii</name>
    <dbReference type="NCBI Taxonomy" id="77095"/>
    <lineage>
        <taxon>Bacteria</taxon>
        <taxon>Pseudomonadati</taxon>
        <taxon>Bacteroidota</taxon>
        <taxon>Bacteroidia</taxon>
        <taxon>Bacteroidales</taxon>
        <taxon>Prevotellaceae</taxon>
        <taxon>Segatella</taxon>
    </lineage>
</organism>
<dbReference type="EMBL" id="BPTR01000001">
    <property type="protein sequence ID" value="GJG28586.1"/>
    <property type="molecule type" value="Genomic_DNA"/>
</dbReference>
<evidence type="ECO:0000256" key="3">
    <source>
        <dbReference type="ARBA" id="ARBA00022452"/>
    </source>
</evidence>
<dbReference type="InterPro" id="IPR008969">
    <property type="entry name" value="CarboxyPept-like_regulatory"/>
</dbReference>
<protein>
    <submittedName>
        <fullName evidence="10">SusC/RagA family TonB-linked outer membrane protein</fullName>
    </submittedName>
</protein>
<dbReference type="InterPro" id="IPR012910">
    <property type="entry name" value="Plug_dom"/>
</dbReference>
<dbReference type="Gene3D" id="2.170.130.10">
    <property type="entry name" value="TonB-dependent receptor, plug domain"/>
    <property type="match status" value="1"/>
</dbReference>
<dbReference type="InterPro" id="IPR039426">
    <property type="entry name" value="TonB-dep_rcpt-like"/>
</dbReference>